<name>A0AA41Y696_9BACT</name>
<gene>
    <name evidence="2" type="ORF">N2K84_05930</name>
</gene>
<keyword evidence="1" id="KW-0472">Membrane</keyword>
<protein>
    <recommendedName>
        <fullName evidence="4">YbbR-like domain-containing protein</fullName>
    </recommendedName>
</protein>
<dbReference type="InterPro" id="IPR053154">
    <property type="entry name" value="c-di-AMP_regulator"/>
</dbReference>
<keyword evidence="1" id="KW-0812">Transmembrane</keyword>
<evidence type="ECO:0000313" key="2">
    <source>
        <dbReference type="EMBL" id="MCW0482261.1"/>
    </source>
</evidence>
<evidence type="ECO:0000313" key="3">
    <source>
        <dbReference type="Proteomes" id="UP001163821"/>
    </source>
</evidence>
<evidence type="ECO:0008006" key="4">
    <source>
        <dbReference type="Google" id="ProtNLM"/>
    </source>
</evidence>
<keyword evidence="1" id="KW-1133">Transmembrane helix</keyword>
<dbReference type="Gene3D" id="2.170.120.40">
    <property type="entry name" value="YbbR-like domain"/>
    <property type="match status" value="1"/>
</dbReference>
<dbReference type="RefSeq" id="WP_282590867.1">
    <property type="nucleotide sequence ID" value="NZ_JAPAAF010000005.1"/>
</dbReference>
<dbReference type="EMBL" id="JAPAAF010000005">
    <property type="protein sequence ID" value="MCW0482261.1"/>
    <property type="molecule type" value="Genomic_DNA"/>
</dbReference>
<sequence length="331" mass="38654">MNYKWINSIQAIFRLLRMKNDRRLIIYLICVAISTIFWFLNALNKEYSVELYFPVKYTNLPKNKLLSNTPPDRFSLKVNSYGFTILRHKLSLAFSPLVFDVNEFTGKRMETSDHAEYAIPSKQFINRISEQVSNELRITEIHPDTLYFRFDRIVAKKIAIQPNLSYELKKQHLLSSIITTQPDSAMVWGPETVLDTLQFIQTKHQHFKSLDHTIQQQVALAPNKNMVYEPNRVALNIPVEEYTEKQLMVPVTVRNLPDSVQVNLFPDKVKVNFLISLNRFSEIKPTDFLISVSFQDILNKVELLDLKLESQPPYSFSVSFSPEKVEYLIEQ</sequence>
<dbReference type="Proteomes" id="UP001163821">
    <property type="component" value="Unassembled WGS sequence"/>
</dbReference>
<reference evidence="2" key="1">
    <citation type="submission" date="2022-10" db="EMBL/GenBank/DDBJ databases">
        <title>Gaoshiqiia sediminis gen. nov., sp. nov., isolated from coastal sediment.</title>
        <authorList>
            <person name="Yu W.X."/>
            <person name="Mu D.S."/>
            <person name="Du J.Z."/>
            <person name="Liang Y.Q."/>
        </authorList>
    </citation>
    <scope>NUCLEOTIDE SEQUENCE</scope>
    <source>
        <strain evidence="2">A06</strain>
    </source>
</reference>
<dbReference type="PANTHER" id="PTHR37804:SF1">
    <property type="entry name" value="CDAA REGULATORY PROTEIN CDAR"/>
    <property type="match status" value="1"/>
</dbReference>
<dbReference type="AlphaFoldDB" id="A0AA41Y696"/>
<dbReference type="PANTHER" id="PTHR37804">
    <property type="entry name" value="CDAA REGULATORY PROTEIN CDAR"/>
    <property type="match status" value="1"/>
</dbReference>
<proteinExistence type="predicted"/>
<accession>A0AA41Y696</accession>
<dbReference type="Gene3D" id="2.170.120.30">
    <property type="match status" value="1"/>
</dbReference>
<feature type="transmembrane region" description="Helical" evidence="1">
    <location>
        <begin position="24"/>
        <end position="43"/>
    </location>
</feature>
<evidence type="ECO:0000256" key="1">
    <source>
        <dbReference type="SAM" id="Phobius"/>
    </source>
</evidence>
<organism evidence="2 3">
    <name type="scientific">Gaoshiqia sediminis</name>
    <dbReference type="NCBI Taxonomy" id="2986998"/>
    <lineage>
        <taxon>Bacteria</taxon>
        <taxon>Pseudomonadati</taxon>
        <taxon>Bacteroidota</taxon>
        <taxon>Bacteroidia</taxon>
        <taxon>Marinilabiliales</taxon>
        <taxon>Prolixibacteraceae</taxon>
        <taxon>Gaoshiqia</taxon>
    </lineage>
</organism>
<keyword evidence="3" id="KW-1185">Reference proteome</keyword>
<comment type="caution">
    <text evidence="2">The sequence shown here is derived from an EMBL/GenBank/DDBJ whole genome shotgun (WGS) entry which is preliminary data.</text>
</comment>